<dbReference type="InterPro" id="IPR043128">
    <property type="entry name" value="Rev_trsase/Diguanyl_cyclase"/>
</dbReference>
<organism evidence="1 2">
    <name type="scientific">Solanum verrucosum</name>
    <dbReference type="NCBI Taxonomy" id="315347"/>
    <lineage>
        <taxon>Eukaryota</taxon>
        <taxon>Viridiplantae</taxon>
        <taxon>Streptophyta</taxon>
        <taxon>Embryophyta</taxon>
        <taxon>Tracheophyta</taxon>
        <taxon>Spermatophyta</taxon>
        <taxon>Magnoliopsida</taxon>
        <taxon>eudicotyledons</taxon>
        <taxon>Gunneridae</taxon>
        <taxon>Pentapetalae</taxon>
        <taxon>asterids</taxon>
        <taxon>lamiids</taxon>
        <taxon>Solanales</taxon>
        <taxon>Solanaceae</taxon>
        <taxon>Solanoideae</taxon>
        <taxon>Solaneae</taxon>
        <taxon>Solanum</taxon>
    </lineage>
</organism>
<evidence type="ECO:0000313" key="2">
    <source>
        <dbReference type="Proteomes" id="UP001234989"/>
    </source>
</evidence>
<dbReference type="AlphaFoldDB" id="A0AAF0PR11"/>
<keyword evidence="2" id="KW-1185">Reference proteome</keyword>
<dbReference type="PANTHER" id="PTHR35046:SF9">
    <property type="entry name" value="RNA-DIRECTED DNA POLYMERASE"/>
    <property type="match status" value="1"/>
</dbReference>
<gene>
    <name evidence="1" type="ORF">MTR67_002894</name>
</gene>
<evidence type="ECO:0000313" key="1">
    <source>
        <dbReference type="EMBL" id="WMV09509.1"/>
    </source>
</evidence>
<accession>A0AAF0PR11</accession>
<dbReference type="PANTHER" id="PTHR35046">
    <property type="entry name" value="ZINC KNUCKLE (CCHC-TYPE) FAMILY PROTEIN"/>
    <property type="match status" value="1"/>
</dbReference>
<dbReference type="Proteomes" id="UP001234989">
    <property type="component" value="Chromosome 1"/>
</dbReference>
<proteinExistence type="predicted"/>
<sequence length="117" mass="13254">MFHGPWSNLQSVGPDRGLPFLGFRRTTFLGPGPRTVVPPTVKIFLGFSVDHIPQTYSSGVEVDDEKVEAIRSRPTPKTIGDVRNFHCLECFYRMFVRDFSSLAAPLTEVIKKERPFI</sequence>
<name>A0AAF0PR11_SOLVR</name>
<dbReference type="Gene3D" id="3.30.70.270">
    <property type="match status" value="1"/>
</dbReference>
<dbReference type="SUPFAM" id="SSF56672">
    <property type="entry name" value="DNA/RNA polymerases"/>
    <property type="match status" value="1"/>
</dbReference>
<dbReference type="EMBL" id="CP133612">
    <property type="protein sequence ID" value="WMV09509.1"/>
    <property type="molecule type" value="Genomic_DNA"/>
</dbReference>
<dbReference type="InterPro" id="IPR043502">
    <property type="entry name" value="DNA/RNA_pol_sf"/>
</dbReference>
<protein>
    <submittedName>
        <fullName evidence="1">Uncharacterized protein</fullName>
    </submittedName>
</protein>
<reference evidence="1" key="1">
    <citation type="submission" date="2023-08" db="EMBL/GenBank/DDBJ databases">
        <title>A de novo genome assembly of Solanum verrucosum Schlechtendal, a Mexican diploid species geographically isolated from the other diploid A-genome species in potato relatives.</title>
        <authorList>
            <person name="Hosaka K."/>
        </authorList>
    </citation>
    <scope>NUCLEOTIDE SEQUENCE</scope>
    <source>
        <tissue evidence="1">Young leaves</tissue>
    </source>
</reference>